<organism evidence="19 20">
    <name type="scientific">Vulgatibacter incomptus</name>
    <dbReference type="NCBI Taxonomy" id="1391653"/>
    <lineage>
        <taxon>Bacteria</taxon>
        <taxon>Pseudomonadati</taxon>
        <taxon>Myxococcota</taxon>
        <taxon>Myxococcia</taxon>
        <taxon>Myxococcales</taxon>
        <taxon>Cystobacterineae</taxon>
        <taxon>Vulgatibacteraceae</taxon>
        <taxon>Vulgatibacter</taxon>
    </lineage>
</organism>
<evidence type="ECO:0000256" key="5">
    <source>
        <dbReference type="ARBA" id="ARBA00005072"/>
    </source>
</evidence>
<evidence type="ECO:0000256" key="1">
    <source>
        <dbReference type="ARBA" id="ARBA00001933"/>
    </source>
</evidence>
<keyword evidence="10 17" id="KW-0663">Pyridoxal phosphate</keyword>
<dbReference type="PANTHER" id="PTHR11825:SF44">
    <property type="entry name" value="BRANCHED-CHAIN-AMINO-ACID AMINOTRANSFERASE"/>
    <property type="match status" value="1"/>
</dbReference>
<keyword evidence="9 18" id="KW-0808">Transferase</keyword>
<dbReference type="FunFam" id="3.30.470.10:FF:000002">
    <property type="entry name" value="Branched-chain-amino-acid aminotransferase"/>
    <property type="match status" value="1"/>
</dbReference>
<comment type="pathway">
    <text evidence="5">Amino-acid biosynthesis; L-leucine biosynthesis; L-leucine from 3-methyl-2-oxobutanoate: step 4/4.</text>
</comment>
<dbReference type="PATRIC" id="fig|1391653.3.peg.2109"/>
<evidence type="ECO:0000256" key="16">
    <source>
        <dbReference type="RuleBase" id="RU004106"/>
    </source>
</evidence>
<dbReference type="Gene3D" id="3.20.10.10">
    <property type="entry name" value="D-amino Acid Aminotransferase, subunit A, domain 2"/>
    <property type="match status" value="1"/>
</dbReference>
<dbReference type="GO" id="GO:0009097">
    <property type="term" value="P:isoleucine biosynthetic process"/>
    <property type="evidence" value="ECO:0007669"/>
    <property type="project" value="UniProtKB-UniPathway"/>
</dbReference>
<evidence type="ECO:0000256" key="15">
    <source>
        <dbReference type="PIRSR" id="PIRSR006468-1"/>
    </source>
</evidence>
<evidence type="ECO:0000256" key="18">
    <source>
        <dbReference type="RuleBase" id="RU004517"/>
    </source>
</evidence>
<comment type="function">
    <text evidence="2">Acts on leucine, isoleucine and valine.</text>
</comment>
<comment type="catalytic activity">
    <reaction evidence="13 18">
        <text>L-isoleucine + 2-oxoglutarate = (S)-3-methyl-2-oxopentanoate + L-glutamate</text>
        <dbReference type="Rhea" id="RHEA:24801"/>
        <dbReference type="ChEBI" id="CHEBI:16810"/>
        <dbReference type="ChEBI" id="CHEBI:29985"/>
        <dbReference type="ChEBI" id="CHEBI:35146"/>
        <dbReference type="ChEBI" id="CHEBI:58045"/>
        <dbReference type="EC" id="2.6.1.42"/>
    </reaction>
</comment>
<accession>A0A0K1PDN1</accession>
<evidence type="ECO:0000256" key="7">
    <source>
        <dbReference type="ARBA" id="ARBA00022576"/>
    </source>
</evidence>
<evidence type="ECO:0000256" key="6">
    <source>
        <dbReference type="ARBA" id="ARBA00009320"/>
    </source>
</evidence>
<dbReference type="EMBL" id="CP012332">
    <property type="protein sequence ID" value="AKU91630.1"/>
    <property type="molecule type" value="Genomic_DNA"/>
</dbReference>
<feature type="modified residue" description="N6-(pyridoxal phosphate)lysine" evidence="15">
    <location>
        <position position="195"/>
    </location>
</feature>
<comment type="pathway">
    <text evidence="4">Amino-acid biosynthesis; L-valine biosynthesis; L-valine from pyruvate: step 4/4.</text>
</comment>
<name>A0A0K1PDN1_9BACT</name>
<dbReference type="STRING" id="1391653.AKJ08_2017"/>
<evidence type="ECO:0000256" key="9">
    <source>
        <dbReference type="ARBA" id="ARBA00022679"/>
    </source>
</evidence>
<comment type="pathway">
    <text evidence="3">Amino-acid biosynthesis; L-isoleucine biosynthesis; L-isoleucine from 2-oxobutanoate: step 4/4.</text>
</comment>
<evidence type="ECO:0000256" key="12">
    <source>
        <dbReference type="ARBA" id="ARBA00048212"/>
    </source>
</evidence>
<dbReference type="GO" id="GO:0009099">
    <property type="term" value="P:L-valine biosynthetic process"/>
    <property type="evidence" value="ECO:0007669"/>
    <property type="project" value="UniProtKB-UniPathway"/>
</dbReference>
<dbReference type="NCBIfam" id="NF009897">
    <property type="entry name" value="PRK13357.1"/>
    <property type="match status" value="1"/>
</dbReference>
<dbReference type="SUPFAM" id="SSF56752">
    <property type="entry name" value="D-aminoacid aminotransferase-like PLP-dependent enzymes"/>
    <property type="match status" value="1"/>
</dbReference>
<keyword evidence="7 18" id="KW-0032">Aminotransferase</keyword>
<comment type="similarity">
    <text evidence="6 16">Belongs to the class-IV pyridoxal-phosphate-dependent aminotransferase family.</text>
</comment>
<dbReference type="KEGG" id="vin:AKJ08_2017"/>
<dbReference type="UniPathway" id="UPA00049">
    <property type="reaction ID" value="UER00062"/>
</dbReference>
<dbReference type="EC" id="2.6.1.42" evidence="18"/>
<dbReference type="CDD" id="cd01557">
    <property type="entry name" value="BCAT_beta_family"/>
    <property type="match status" value="1"/>
</dbReference>
<dbReference type="GO" id="GO:0009098">
    <property type="term" value="P:L-leucine biosynthetic process"/>
    <property type="evidence" value="ECO:0007669"/>
    <property type="project" value="UniProtKB-UniPathway"/>
</dbReference>
<dbReference type="InterPro" id="IPR033939">
    <property type="entry name" value="BCAT_family"/>
</dbReference>
<comment type="cofactor">
    <cofactor evidence="1 17">
        <name>pyridoxal 5'-phosphate</name>
        <dbReference type="ChEBI" id="CHEBI:597326"/>
    </cofactor>
</comment>
<proteinExistence type="inferred from homology"/>
<comment type="catalytic activity">
    <reaction evidence="12 18">
        <text>L-valine + 2-oxoglutarate = 3-methyl-2-oxobutanoate + L-glutamate</text>
        <dbReference type="Rhea" id="RHEA:24813"/>
        <dbReference type="ChEBI" id="CHEBI:11851"/>
        <dbReference type="ChEBI" id="CHEBI:16810"/>
        <dbReference type="ChEBI" id="CHEBI:29985"/>
        <dbReference type="ChEBI" id="CHEBI:57762"/>
        <dbReference type="EC" id="2.6.1.42"/>
    </reaction>
</comment>
<dbReference type="InterPro" id="IPR043132">
    <property type="entry name" value="BCAT-like_C"/>
</dbReference>
<evidence type="ECO:0000256" key="8">
    <source>
        <dbReference type="ARBA" id="ARBA00022605"/>
    </source>
</evidence>
<evidence type="ECO:0000256" key="17">
    <source>
        <dbReference type="RuleBase" id="RU004516"/>
    </source>
</evidence>
<evidence type="ECO:0000256" key="10">
    <source>
        <dbReference type="ARBA" id="ARBA00022898"/>
    </source>
</evidence>
<dbReference type="InterPro" id="IPR005786">
    <property type="entry name" value="B_amino_transII"/>
</dbReference>
<evidence type="ECO:0000256" key="14">
    <source>
        <dbReference type="ARBA" id="ARBA00049229"/>
    </source>
</evidence>
<dbReference type="RefSeq" id="WP_050725916.1">
    <property type="nucleotide sequence ID" value="NZ_CP012332.1"/>
</dbReference>
<dbReference type="InterPro" id="IPR036038">
    <property type="entry name" value="Aminotransferase-like"/>
</dbReference>
<dbReference type="Pfam" id="PF01063">
    <property type="entry name" value="Aminotran_4"/>
    <property type="match status" value="1"/>
</dbReference>
<dbReference type="Gene3D" id="3.30.470.10">
    <property type="match status" value="1"/>
</dbReference>
<dbReference type="InterPro" id="IPR001544">
    <property type="entry name" value="Aminotrans_IV"/>
</dbReference>
<dbReference type="GO" id="GO:0052655">
    <property type="term" value="F:L-valine-2-oxoglutarate transaminase activity"/>
    <property type="evidence" value="ECO:0007669"/>
    <property type="project" value="RHEA"/>
</dbReference>
<dbReference type="NCBIfam" id="TIGR01123">
    <property type="entry name" value="ilvE_II"/>
    <property type="match status" value="1"/>
</dbReference>
<dbReference type="AlphaFoldDB" id="A0A0K1PDN1"/>
<dbReference type="PROSITE" id="PS00770">
    <property type="entry name" value="AA_TRANSFER_CLASS_4"/>
    <property type="match status" value="1"/>
</dbReference>
<dbReference type="UniPathway" id="UPA00047">
    <property type="reaction ID" value="UER00058"/>
</dbReference>
<dbReference type="PIRSF" id="PIRSF006468">
    <property type="entry name" value="BCAT1"/>
    <property type="match status" value="1"/>
</dbReference>
<keyword evidence="20" id="KW-1185">Reference proteome</keyword>
<dbReference type="UniPathway" id="UPA00048">
    <property type="reaction ID" value="UER00073"/>
</dbReference>
<reference evidence="19 20" key="1">
    <citation type="submission" date="2015-08" db="EMBL/GenBank/DDBJ databases">
        <authorList>
            <person name="Babu N.S."/>
            <person name="Beckwith C.J."/>
            <person name="Beseler K.G."/>
            <person name="Brison A."/>
            <person name="Carone J.V."/>
            <person name="Caskin T.P."/>
            <person name="Diamond M."/>
            <person name="Durham M.E."/>
            <person name="Foxe J.M."/>
            <person name="Go M."/>
            <person name="Henderson B.A."/>
            <person name="Jones I.B."/>
            <person name="McGettigan J.A."/>
            <person name="Micheletti S.J."/>
            <person name="Nasrallah M.E."/>
            <person name="Ortiz D."/>
            <person name="Piller C.R."/>
            <person name="Privatt S.R."/>
            <person name="Schneider S.L."/>
            <person name="Sharp S."/>
            <person name="Smith T.C."/>
            <person name="Stanton J.D."/>
            <person name="Ullery H.E."/>
            <person name="Wilson R.J."/>
            <person name="Serrano M.G."/>
            <person name="Buck G."/>
            <person name="Lee V."/>
            <person name="Wang Y."/>
            <person name="Carvalho R."/>
            <person name="Voegtly L."/>
            <person name="Shi R."/>
            <person name="Duckworth R."/>
            <person name="Johnson A."/>
            <person name="Loviza R."/>
            <person name="Walstead R."/>
            <person name="Shah Z."/>
            <person name="Kiflezghi M."/>
            <person name="Wade K."/>
            <person name="Ball S.L."/>
            <person name="Bradley K.W."/>
            <person name="Asai D.J."/>
            <person name="Bowman C.A."/>
            <person name="Russell D.A."/>
            <person name="Pope W.H."/>
            <person name="Jacobs-Sera D."/>
            <person name="Hendrix R.W."/>
            <person name="Hatfull G.F."/>
        </authorList>
    </citation>
    <scope>NUCLEOTIDE SEQUENCE [LARGE SCALE GENOMIC DNA]</scope>
    <source>
        <strain evidence="19 20">DSM 27710</strain>
    </source>
</reference>
<comment type="catalytic activity">
    <reaction evidence="14 18">
        <text>L-leucine + 2-oxoglutarate = 4-methyl-2-oxopentanoate + L-glutamate</text>
        <dbReference type="Rhea" id="RHEA:18321"/>
        <dbReference type="ChEBI" id="CHEBI:16810"/>
        <dbReference type="ChEBI" id="CHEBI:17865"/>
        <dbReference type="ChEBI" id="CHEBI:29985"/>
        <dbReference type="ChEBI" id="CHEBI:57427"/>
        <dbReference type="EC" id="2.6.1.42"/>
    </reaction>
</comment>
<dbReference type="InterPro" id="IPR043131">
    <property type="entry name" value="BCAT-like_N"/>
</dbReference>
<sequence length="354" mass="38839">MSHIQFVPAATRKPKPDEGGLGFGRIFTDHMLLADYDVDKGWHGARIVPYGPLSLDPAAAVLHYGQELFEGIKAFRGGDGKVRLFRTEKNCERMAAGAARLCIPPIDPAFMLEMITELVRVEQDWVPRAPGTALYIRPTLIATEPFLGVRPAKTYTFFVVLSPVGAYYAEGIDPVRIWVEAKYVRAARGGLGAVKAGANYAASLLAGEEAKKKGYAQVLWLDAIEHRWFEEVGTMNLFLRIGDEVVTPPLGGSILDGVTRDTAITLLREWGAKVSERPVSIDEVREAHARGELREVFGTGTAAVISPVKELCYHGESLVVGDGKMGELSRRLYDTITGIQYGKLPDTRGWLRAV</sequence>
<dbReference type="InterPro" id="IPR018300">
    <property type="entry name" value="Aminotrans_IV_CS"/>
</dbReference>
<evidence type="ECO:0000313" key="19">
    <source>
        <dbReference type="EMBL" id="AKU91630.1"/>
    </source>
</evidence>
<gene>
    <name evidence="19" type="ORF">AKJ08_2017</name>
</gene>
<evidence type="ECO:0000256" key="2">
    <source>
        <dbReference type="ARBA" id="ARBA00003109"/>
    </source>
</evidence>
<evidence type="ECO:0000256" key="4">
    <source>
        <dbReference type="ARBA" id="ARBA00004931"/>
    </source>
</evidence>
<dbReference type="OrthoDB" id="9804984at2"/>
<protein>
    <recommendedName>
        <fullName evidence="18">Branched-chain-amino-acid aminotransferase</fullName>
        <ecNumber evidence="18">2.6.1.42</ecNumber>
    </recommendedName>
</protein>
<evidence type="ECO:0000256" key="13">
    <source>
        <dbReference type="ARBA" id="ARBA00048798"/>
    </source>
</evidence>
<evidence type="ECO:0000313" key="20">
    <source>
        <dbReference type="Proteomes" id="UP000055590"/>
    </source>
</evidence>
<evidence type="ECO:0000256" key="11">
    <source>
        <dbReference type="ARBA" id="ARBA00023304"/>
    </source>
</evidence>
<dbReference type="GO" id="GO:0052656">
    <property type="term" value="F:L-isoleucine-2-oxoglutarate transaminase activity"/>
    <property type="evidence" value="ECO:0007669"/>
    <property type="project" value="RHEA"/>
</dbReference>
<evidence type="ECO:0000256" key="3">
    <source>
        <dbReference type="ARBA" id="ARBA00004824"/>
    </source>
</evidence>
<dbReference type="Proteomes" id="UP000055590">
    <property type="component" value="Chromosome"/>
</dbReference>
<keyword evidence="11 18" id="KW-0100">Branched-chain amino acid biosynthesis</keyword>
<keyword evidence="8 18" id="KW-0028">Amino-acid biosynthesis</keyword>
<dbReference type="PANTHER" id="PTHR11825">
    <property type="entry name" value="SUBGROUP IIII AMINOTRANSFERASE"/>
    <property type="match status" value="1"/>
</dbReference>
<dbReference type="GO" id="GO:0052654">
    <property type="term" value="F:L-leucine-2-oxoglutarate transaminase activity"/>
    <property type="evidence" value="ECO:0007669"/>
    <property type="project" value="RHEA"/>
</dbReference>